<protein>
    <submittedName>
        <fullName evidence="1">Uncharacterized protein</fullName>
    </submittedName>
</protein>
<keyword evidence="2" id="KW-1185">Reference proteome</keyword>
<accession>A0A9D4JTA5</accession>
<name>A0A9D4JTA5_DREPO</name>
<organism evidence="1 2">
    <name type="scientific">Dreissena polymorpha</name>
    <name type="common">Zebra mussel</name>
    <name type="synonym">Mytilus polymorpha</name>
    <dbReference type="NCBI Taxonomy" id="45954"/>
    <lineage>
        <taxon>Eukaryota</taxon>
        <taxon>Metazoa</taxon>
        <taxon>Spiralia</taxon>
        <taxon>Lophotrochozoa</taxon>
        <taxon>Mollusca</taxon>
        <taxon>Bivalvia</taxon>
        <taxon>Autobranchia</taxon>
        <taxon>Heteroconchia</taxon>
        <taxon>Euheterodonta</taxon>
        <taxon>Imparidentia</taxon>
        <taxon>Neoheterodontei</taxon>
        <taxon>Myida</taxon>
        <taxon>Dreissenoidea</taxon>
        <taxon>Dreissenidae</taxon>
        <taxon>Dreissena</taxon>
    </lineage>
</organism>
<reference evidence="1" key="2">
    <citation type="submission" date="2020-11" db="EMBL/GenBank/DDBJ databases">
        <authorList>
            <person name="McCartney M.A."/>
            <person name="Auch B."/>
            <person name="Kono T."/>
            <person name="Mallez S."/>
            <person name="Becker A."/>
            <person name="Gohl D.M."/>
            <person name="Silverstein K.A.T."/>
            <person name="Koren S."/>
            <person name="Bechman K.B."/>
            <person name="Herman A."/>
            <person name="Abrahante J.E."/>
            <person name="Garbe J."/>
        </authorList>
    </citation>
    <scope>NUCLEOTIDE SEQUENCE</scope>
    <source>
        <strain evidence="1">Duluth1</strain>
        <tissue evidence="1">Whole animal</tissue>
    </source>
</reference>
<proteinExistence type="predicted"/>
<evidence type="ECO:0000313" key="1">
    <source>
        <dbReference type="EMBL" id="KAH3819873.1"/>
    </source>
</evidence>
<comment type="caution">
    <text evidence="1">The sequence shown here is derived from an EMBL/GenBank/DDBJ whole genome shotgun (WGS) entry which is preliminary data.</text>
</comment>
<reference evidence="1" key="1">
    <citation type="journal article" date="2019" name="bioRxiv">
        <title>The Genome of the Zebra Mussel, Dreissena polymorpha: A Resource for Invasive Species Research.</title>
        <authorList>
            <person name="McCartney M.A."/>
            <person name="Auch B."/>
            <person name="Kono T."/>
            <person name="Mallez S."/>
            <person name="Zhang Y."/>
            <person name="Obille A."/>
            <person name="Becker A."/>
            <person name="Abrahante J.E."/>
            <person name="Garbe J."/>
            <person name="Badalamenti J.P."/>
            <person name="Herman A."/>
            <person name="Mangelson H."/>
            <person name="Liachko I."/>
            <person name="Sullivan S."/>
            <person name="Sone E.D."/>
            <person name="Koren S."/>
            <person name="Silverstein K.A.T."/>
            <person name="Beckman K.B."/>
            <person name="Gohl D.M."/>
        </authorList>
    </citation>
    <scope>NUCLEOTIDE SEQUENCE</scope>
    <source>
        <strain evidence="1">Duluth1</strain>
        <tissue evidence="1">Whole animal</tissue>
    </source>
</reference>
<evidence type="ECO:0000313" key="2">
    <source>
        <dbReference type="Proteomes" id="UP000828390"/>
    </source>
</evidence>
<dbReference type="Proteomes" id="UP000828390">
    <property type="component" value="Unassembled WGS sequence"/>
</dbReference>
<dbReference type="AlphaFoldDB" id="A0A9D4JTA5"/>
<sequence length="89" mass="10133">MAKGTSREDKAGQDPAILEAVRLSMKKRSMPLHCVNLITHYCFSPVCHVCGSEESIMLIKKKAPVVVRRKEVNIMHYYLAFSLHFVLMV</sequence>
<gene>
    <name evidence="1" type="ORF">DPMN_121615</name>
</gene>
<dbReference type="EMBL" id="JAIWYP010000005">
    <property type="protein sequence ID" value="KAH3819873.1"/>
    <property type="molecule type" value="Genomic_DNA"/>
</dbReference>